<dbReference type="InParanoid" id="A0A067LZQ1"/>
<dbReference type="InterPro" id="IPR040521">
    <property type="entry name" value="KDZ"/>
</dbReference>
<dbReference type="HOGENOM" id="CLU_013084_3_0_1"/>
<proteinExistence type="predicted"/>
<evidence type="ECO:0000313" key="2">
    <source>
        <dbReference type="EMBL" id="KDQ07850.1"/>
    </source>
</evidence>
<evidence type="ECO:0000256" key="1">
    <source>
        <dbReference type="SAM" id="MobiDB-lite"/>
    </source>
</evidence>
<dbReference type="Proteomes" id="UP000027195">
    <property type="component" value="Unassembled WGS sequence"/>
</dbReference>
<dbReference type="PANTHER" id="PTHR33096:SF1">
    <property type="entry name" value="CXC1-LIKE CYSTEINE CLUSTER ASSOCIATED WITH KDZ TRANSPOSASES DOMAIN-CONTAINING PROTEIN"/>
    <property type="match status" value="1"/>
</dbReference>
<dbReference type="AlphaFoldDB" id="A0A067LZQ1"/>
<feature type="region of interest" description="Disordered" evidence="1">
    <location>
        <begin position="304"/>
        <end position="339"/>
    </location>
</feature>
<gene>
    <name evidence="2" type="ORF">BOTBODRAFT_139518</name>
</gene>
<accession>A0A067LZQ1</accession>
<feature type="non-terminal residue" evidence="2">
    <location>
        <position position="424"/>
    </location>
</feature>
<dbReference type="STRING" id="930990.A0A067LZQ1"/>
<feature type="region of interest" description="Disordered" evidence="1">
    <location>
        <begin position="1"/>
        <end position="60"/>
    </location>
</feature>
<sequence>MRQPSARSDDDYGAGFGQDLDMGGTQEPPDNFEMSHEGGDLQNNTPDDQNDAPGQWHYVPDNEWGRRQASWQLAWDVQIDDLADAYMACKGSERKSLATTHEAACRQDAAPLYFEFDAISMHARQDNMRMVINPDDKHANVALLQHGYLSNSPQYCSVAFAIDTLELFRRCQRRCPQFSIQAFAQVICDLHGTPFTPHLRQQFSDAFDIYSIIRQKAQSRVNAALGHDKENYRMKTSCPSCQYKLENEEELEYGMFFLLDGGNSCKRRDRAGSPRDRPFENTYFIPAAEVDRFKDDVKGKKKAQSEAVFTNPTSLEEDDGSEEWVDVDEEGDPTDGDAKVSPCAARWKAAGKAGKEKGMWDMYEETGLFVAICRHGFVLTVCDMIRSGELAKYGIALVNKLQVVFGERHRLAGAYDIWCSFKET</sequence>
<dbReference type="EMBL" id="KL198099">
    <property type="protein sequence ID" value="KDQ07850.1"/>
    <property type="molecule type" value="Genomic_DNA"/>
</dbReference>
<name>A0A067LZQ1_BOTB1</name>
<organism evidence="2 3">
    <name type="scientific">Botryobasidium botryosum (strain FD-172 SS1)</name>
    <dbReference type="NCBI Taxonomy" id="930990"/>
    <lineage>
        <taxon>Eukaryota</taxon>
        <taxon>Fungi</taxon>
        <taxon>Dikarya</taxon>
        <taxon>Basidiomycota</taxon>
        <taxon>Agaricomycotina</taxon>
        <taxon>Agaricomycetes</taxon>
        <taxon>Cantharellales</taxon>
        <taxon>Botryobasidiaceae</taxon>
        <taxon>Botryobasidium</taxon>
    </lineage>
</organism>
<evidence type="ECO:0000313" key="3">
    <source>
        <dbReference type="Proteomes" id="UP000027195"/>
    </source>
</evidence>
<reference evidence="3" key="1">
    <citation type="journal article" date="2014" name="Proc. Natl. Acad. Sci. U.S.A.">
        <title>Extensive sampling of basidiomycete genomes demonstrates inadequacy of the white-rot/brown-rot paradigm for wood decay fungi.</title>
        <authorList>
            <person name="Riley R."/>
            <person name="Salamov A.A."/>
            <person name="Brown D.W."/>
            <person name="Nagy L.G."/>
            <person name="Floudas D."/>
            <person name="Held B.W."/>
            <person name="Levasseur A."/>
            <person name="Lombard V."/>
            <person name="Morin E."/>
            <person name="Otillar R."/>
            <person name="Lindquist E.A."/>
            <person name="Sun H."/>
            <person name="LaButti K.M."/>
            <person name="Schmutz J."/>
            <person name="Jabbour D."/>
            <person name="Luo H."/>
            <person name="Baker S.E."/>
            <person name="Pisabarro A.G."/>
            <person name="Walton J.D."/>
            <person name="Blanchette R.A."/>
            <person name="Henrissat B."/>
            <person name="Martin F."/>
            <person name="Cullen D."/>
            <person name="Hibbett D.S."/>
            <person name="Grigoriev I.V."/>
        </authorList>
    </citation>
    <scope>NUCLEOTIDE SEQUENCE [LARGE SCALE GENOMIC DNA]</scope>
    <source>
        <strain evidence="3">FD-172 SS1</strain>
    </source>
</reference>
<evidence type="ECO:0008006" key="4">
    <source>
        <dbReference type="Google" id="ProtNLM"/>
    </source>
</evidence>
<dbReference type="Pfam" id="PF18758">
    <property type="entry name" value="KDZ"/>
    <property type="match status" value="1"/>
</dbReference>
<feature type="compositionally biased region" description="Acidic residues" evidence="1">
    <location>
        <begin position="315"/>
        <end position="335"/>
    </location>
</feature>
<dbReference type="PANTHER" id="PTHR33096">
    <property type="entry name" value="CXC2 DOMAIN-CONTAINING PROTEIN"/>
    <property type="match status" value="1"/>
</dbReference>
<keyword evidence="3" id="KW-1185">Reference proteome</keyword>
<dbReference type="OrthoDB" id="2505969at2759"/>
<protein>
    <recommendedName>
        <fullName evidence="4">CxC1-like cysteine cluster associated with KDZ transposases domain-containing protein</fullName>
    </recommendedName>
</protein>